<reference evidence="5" key="1">
    <citation type="journal article" date="2020" name="Cell">
        <title>Large-Scale Comparative Analyses of Tick Genomes Elucidate Their Genetic Diversity and Vector Capacities.</title>
        <authorList>
            <consortium name="Tick Genome and Microbiome Consortium (TIGMIC)"/>
            <person name="Jia N."/>
            <person name="Wang J."/>
            <person name="Shi W."/>
            <person name="Du L."/>
            <person name="Sun Y."/>
            <person name="Zhan W."/>
            <person name="Jiang J.F."/>
            <person name="Wang Q."/>
            <person name="Zhang B."/>
            <person name="Ji P."/>
            <person name="Bell-Sakyi L."/>
            <person name="Cui X.M."/>
            <person name="Yuan T.T."/>
            <person name="Jiang B.G."/>
            <person name="Yang W.F."/>
            <person name="Lam T.T."/>
            <person name="Chang Q.C."/>
            <person name="Ding S.J."/>
            <person name="Wang X.J."/>
            <person name="Zhu J.G."/>
            <person name="Ruan X.D."/>
            <person name="Zhao L."/>
            <person name="Wei J.T."/>
            <person name="Ye R.Z."/>
            <person name="Que T.C."/>
            <person name="Du C.H."/>
            <person name="Zhou Y.H."/>
            <person name="Cheng J.X."/>
            <person name="Dai P.F."/>
            <person name="Guo W.B."/>
            <person name="Han X.H."/>
            <person name="Huang E.J."/>
            <person name="Li L.F."/>
            <person name="Wei W."/>
            <person name="Gao Y.C."/>
            <person name="Liu J.Z."/>
            <person name="Shao H.Z."/>
            <person name="Wang X."/>
            <person name="Wang C.C."/>
            <person name="Yang T.C."/>
            <person name="Huo Q.B."/>
            <person name="Li W."/>
            <person name="Chen H.Y."/>
            <person name="Chen S.E."/>
            <person name="Zhou L.G."/>
            <person name="Ni X.B."/>
            <person name="Tian J.H."/>
            <person name="Sheng Y."/>
            <person name="Liu T."/>
            <person name="Pan Y.S."/>
            <person name="Xia L.Y."/>
            <person name="Li J."/>
            <person name="Zhao F."/>
            <person name="Cao W.C."/>
        </authorList>
    </citation>
    <scope>NUCLEOTIDE SEQUENCE</scope>
    <source>
        <strain evidence="5">Rmic-2018</strain>
    </source>
</reference>
<keyword evidence="3" id="KW-0812">Transmembrane</keyword>
<feature type="compositionally biased region" description="Polar residues" evidence="2">
    <location>
        <begin position="167"/>
        <end position="191"/>
    </location>
</feature>
<feature type="compositionally biased region" description="Basic and acidic residues" evidence="2">
    <location>
        <begin position="192"/>
        <end position="209"/>
    </location>
</feature>
<gene>
    <name evidence="5" type="ORF">HPB51_000154</name>
</gene>
<dbReference type="Proteomes" id="UP000821866">
    <property type="component" value="Chromosome 1"/>
</dbReference>
<evidence type="ECO:0000256" key="3">
    <source>
        <dbReference type="SAM" id="Phobius"/>
    </source>
</evidence>
<name>A0A9J6EV80_RHIMP</name>
<evidence type="ECO:0000256" key="2">
    <source>
        <dbReference type="SAM" id="MobiDB-lite"/>
    </source>
</evidence>
<sequence>MHGVSDDEWGEVAFSLSVHSFLLPSIHVIIRKSVRVSMRPSVCPYIRLPVFVVSATGSAYGEPIETLAQDFEEMAAKSNWPVMSQSSKKEEEGEAMASSVPGITTPQVPAAEDGAPSTIDPSKTRKPKKRKGHRAGSTKEPKGHKQSIMTPMNGNDEELAPGVPTPSVATTPKSTHVLSPSSQSATPTPRSGESRSDFDRRARISDRNADTSASTDGSSSASPVSPARRASETRGMNHQQAEQERGLRKDHEKDRSKGKPRGELVQPRDKPIATSAVPECFSPSSEEQKPVSSLTQANSEENDEPQQALVKDVTSTSERSKPLMAPPFCYSFVVTTVLLFAGGAVVGLLMWLQADHVEVRTKSGSTVRGFRSYVANYRIYTFLGIPYAQPPVHNLRFRLPLPYSENSSVVPATLECPPCPQRGWFSPINEGWEGAEECLHLNVWTPCAETTTGGGCAKLPVLLFLFAEGFQTGSNMRFDGSLLAASQNLVVIAPNFRIGVLGFFHKDGHEMPGNLALHDQELVIKWVEDHADLFGGNWNNTVLMGATTGPVGWGKMRN</sequence>
<organism evidence="5 6">
    <name type="scientific">Rhipicephalus microplus</name>
    <name type="common">Cattle tick</name>
    <name type="synonym">Boophilus microplus</name>
    <dbReference type="NCBI Taxonomy" id="6941"/>
    <lineage>
        <taxon>Eukaryota</taxon>
        <taxon>Metazoa</taxon>
        <taxon>Ecdysozoa</taxon>
        <taxon>Arthropoda</taxon>
        <taxon>Chelicerata</taxon>
        <taxon>Arachnida</taxon>
        <taxon>Acari</taxon>
        <taxon>Parasitiformes</taxon>
        <taxon>Ixodida</taxon>
        <taxon>Ixodoidea</taxon>
        <taxon>Ixodidae</taxon>
        <taxon>Rhipicephalinae</taxon>
        <taxon>Rhipicephalus</taxon>
        <taxon>Boophilus</taxon>
    </lineage>
</organism>
<feature type="compositionally biased region" description="Basic and acidic residues" evidence="2">
    <location>
        <begin position="241"/>
        <end position="271"/>
    </location>
</feature>
<feature type="transmembrane region" description="Helical" evidence="3">
    <location>
        <begin position="328"/>
        <end position="352"/>
    </location>
</feature>
<dbReference type="SUPFAM" id="SSF53474">
    <property type="entry name" value="alpha/beta-Hydrolases"/>
    <property type="match status" value="1"/>
</dbReference>
<protein>
    <recommendedName>
        <fullName evidence="4">Carboxylesterase type B domain-containing protein</fullName>
    </recommendedName>
</protein>
<proteinExistence type="predicted"/>
<dbReference type="Pfam" id="PF00135">
    <property type="entry name" value="COesterase"/>
    <property type="match status" value="1"/>
</dbReference>
<dbReference type="PANTHER" id="PTHR45237">
    <property type="entry name" value="POSSIBLE PARA-NITROBENZYL ESTERASE"/>
    <property type="match status" value="1"/>
</dbReference>
<keyword evidence="1" id="KW-0325">Glycoprotein</keyword>
<dbReference type="PANTHER" id="PTHR45237:SF2">
    <property type="entry name" value="POSSIBLE PARA-NITROBENZYL ESTERASE"/>
    <property type="match status" value="1"/>
</dbReference>
<dbReference type="AlphaFoldDB" id="A0A9J6EV80"/>
<reference evidence="5" key="2">
    <citation type="submission" date="2021-09" db="EMBL/GenBank/DDBJ databases">
        <authorList>
            <person name="Jia N."/>
            <person name="Wang J."/>
            <person name="Shi W."/>
            <person name="Du L."/>
            <person name="Sun Y."/>
            <person name="Zhan W."/>
            <person name="Jiang J."/>
            <person name="Wang Q."/>
            <person name="Zhang B."/>
            <person name="Ji P."/>
            <person name="Sakyi L.B."/>
            <person name="Cui X."/>
            <person name="Yuan T."/>
            <person name="Jiang B."/>
            <person name="Yang W."/>
            <person name="Lam T.T.-Y."/>
            <person name="Chang Q."/>
            <person name="Ding S."/>
            <person name="Wang X."/>
            <person name="Zhu J."/>
            <person name="Ruan X."/>
            <person name="Zhao L."/>
            <person name="Wei J."/>
            <person name="Que T."/>
            <person name="Du C."/>
            <person name="Cheng J."/>
            <person name="Dai P."/>
            <person name="Han X."/>
            <person name="Huang E."/>
            <person name="Gao Y."/>
            <person name="Liu J."/>
            <person name="Shao H."/>
            <person name="Ye R."/>
            <person name="Li L."/>
            <person name="Wei W."/>
            <person name="Wang X."/>
            <person name="Wang C."/>
            <person name="Huo Q."/>
            <person name="Li W."/>
            <person name="Guo W."/>
            <person name="Chen H."/>
            <person name="Chen S."/>
            <person name="Zhou L."/>
            <person name="Zhou L."/>
            <person name="Ni X."/>
            <person name="Tian J."/>
            <person name="Zhou Y."/>
            <person name="Sheng Y."/>
            <person name="Liu T."/>
            <person name="Pan Y."/>
            <person name="Xia L."/>
            <person name="Li J."/>
            <person name="Zhao F."/>
            <person name="Cao W."/>
        </authorList>
    </citation>
    <scope>NUCLEOTIDE SEQUENCE</scope>
    <source>
        <strain evidence="5">Rmic-2018</strain>
        <tissue evidence="5">Larvae</tissue>
    </source>
</reference>
<evidence type="ECO:0000256" key="1">
    <source>
        <dbReference type="ARBA" id="ARBA00023180"/>
    </source>
</evidence>
<dbReference type="InterPro" id="IPR002018">
    <property type="entry name" value="CarbesteraseB"/>
</dbReference>
<evidence type="ECO:0000259" key="4">
    <source>
        <dbReference type="Pfam" id="PF00135"/>
    </source>
</evidence>
<dbReference type="VEuPathDB" id="VectorBase:LOC119186352"/>
<comment type="caution">
    <text evidence="5">The sequence shown here is derived from an EMBL/GenBank/DDBJ whole genome shotgun (WGS) entry which is preliminary data.</text>
</comment>
<keyword evidence="3" id="KW-1133">Transmembrane helix</keyword>
<dbReference type="InterPro" id="IPR029058">
    <property type="entry name" value="AB_hydrolase_fold"/>
</dbReference>
<accession>A0A9J6EV80</accession>
<evidence type="ECO:0000313" key="5">
    <source>
        <dbReference type="EMBL" id="KAH8038246.1"/>
    </source>
</evidence>
<keyword evidence="6" id="KW-1185">Reference proteome</keyword>
<dbReference type="Gene3D" id="3.40.50.1820">
    <property type="entry name" value="alpha/beta hydrolase"/>
    <property type="match status" value="1"/>
</dbReference>
<feature type="region of interest" description="Disordered" evidence="2">
    <location>
        <begin position="82"/>
        <end position="319"/>
    </location>
</feature>
<dbReference type="EMBL" id="JABSTU010000001">
    <property type="protein sequence ID" value="KAH8038246.1"/>
    <property type="molecule type" value="Genomic_DNA"/>
</dbReference>
<keyword evidence="3" id="KW-0472">Membrane</keyword>
<feature type="compositionally biased region" description="Basic residues" evidence="2">
    <location>
        <begin position="124"/>
        <end position="136"/>
    </location>
</feature>
<feature type="compositionally biased region" description="Low complexity" evidence="2">
    <location>
        <begin position="210"/>
        <end position="228"/>
    </location>
</feature>
<evidence type="ECO:0000313" key="6">
    <source>
        <dbReference type="Proteomes" id="UP000821866"/>
    </source>
</evidence>
<feature type="domain" description="Carboxylesterase type B" evidence="4">
    <location>
        <begin position="358"/>
        <end position="549"/>
    </location>
</feature>
<feature type="compositionally biased region" description="Polar residues" evidence="2">
    <location>
        <begin position="282"/>
        <end position="299"/>
    </location>
</feature>